<dbReference type="EMBL" id="JACHFV010000001">
    <property type="protein sequence ID" value="MBB5293434.1"/>
    <property type="molecule type" value="Genomic_DNA"/>
</dbReference>
<evidence type="ECO:0000313" key="1">
    <source>
        <dbReference type="EMBL" id="MBB5293434.1"/>
    </source>
</evidence>
<proteinExistence type="predicted"/>
<comment type="caution">
    <text evidence="1">The sequence shown here is derived from an EMBL/GenBank/DDBJ whole genome shotgun (WGS) entry which is preliminary data.</text>
</comment>
<gene>
    <name evidence="1" type="ORF">HNQ10_000247</name>
</gene>
<reference evidence="1 2" key="1">
    <citation type="submission" date="2020-08" db="EMBL/GenBank/DDBJ databases">
        <title>Genomic Encyclopedia of Type Strains, Phase IV (KMG-IV): sequencing the most valuable type-strain genomes for metagenomic binning, comparative biology and taxonomic classification.</title>
        <authorList>
            <person name="Goeker M."/>
        </authorList>
    </citation>
    <scope>NUCLEOTIDE SEQUENCE [LARGE SCALE GENOMIC DNA]</scope>
    <source>
        <strain evidence="1 2">DSM 105434</strain>
    </source>
</reference>
<name>A0ABR6MNB8_9DEIO</name>
<accession>A0ABR6MNB8</accession>
<keyword evidence="2" id="KW-1185">Reference proteome</keyword>
<dbReference type="Proteomes" id="UP000536909">
    <property type="component" value="Unassembled WGS sequence"/>
</dbReference>
<evidence type="ECO:0000313" key="2">
    <source>
        <dbReference type="Proteomes" id="UP000536909"/>
    </source>
</evidence>
<organism evidence="1 2">
    <name type="scientific">Deinococcus metallilatus</name>
    <dbReference type="NCBI Taxonomy" id="1211322"/>
    <lineage>
        <taxon>Bacteria</taxon>
        <taxon>Thermotogati</taxon>
        <taxon>Deinococcota</taxon>
        <taxon>Deinococci</taxon>
        <taxon>Deinococcales</taxon>
        <taxon>Deinococcaceae</taxon>
        <taxon>Deinococcus</taxon>
    </lineage>
</organism>
<dbReference type="RefSeq" id="WP_171029483.1">
    <property type="nucleotide sequence ID" value="NZ_VBRC01000001.1"/>
</dbReference>
<sequence length="55" mass="5901">MLVQLASSWASTAWSAITMVWHSSREALLLAAARQEAGARVAEDRALARQTSSSV</sequence>
<protein>
    <submittedName>
        <fullName evidence="1">Uncharacterized protein</fullName>
    </submittedName>
</protein>